<dbReference type="GO" id="GO:0004365">
    <property type="term" value="F:glyceraldehyde-3-phosphate dehydrogenase (NAD+) (phosphorylating) activity"/>
    <property type="evidence" value="ECO:0007669"/>
    <property type="project" value="UniProtKB-EC"/>
</dbReference>
<evidence type="ECO:0000313" key="15">
    <source>
        <dbReference type="Proteomes" id="UP000009061"/>
    </source>
</evidence>
<dbReference type="PRINTS" id="PR00078">
    <property type="entry name" value="G3PDHDRGNASE"/>
</dbReference>
<feature type="site" description="Activates thiol group during catalysis" evidence="10">
    <location>
        <position position="177"/>
    </location>
</feature>
<comment type="catalytic activity">
    <reaction evidence="6">
        <text>D-glyceraldehyde 3-phosphate + phosphate + NAD(+) = (2R)-3-phospho-glyceroyl phosphate + NADH + H(+)</text>
        <dbReference type="Rhea" id="RHEA:10300"/>
        <dbReference type="ChEBI" id="CHEBI:15378"/>
        <dbReference type="ChEBI" id="CHEBI:43474"/>
        <dbReference type="ChEBI" id="CHEBI:57540"/>
        <dbReference type="ChEBI" id="CHEBI:57604"/>
        <dbReference type="ChEBI" id="CHEBI:57945"/>
        <dbReference type="ChEBI" id="CHEBI:59776"/>
        <dbReference type="EC" id="1.2.1.12"/>
    </reaction>
</comment>
<dbReference type="AlphaFoldDB" id="H6Q5S0"/>
<feature type="binding site" evidence="9">
    <location>
        <position position="34"/>
    </location>
    <ligand>
        <name>NAD(+)</name>
        <dbReference type="ChEBI" id="CHEBI:57540"/>
    </ligand>
</feature>
<keyword evidence="5 9" id="KW-0520">NAD</keyword>
<dbReference type="PIRSF" id="PIRSF000149">
    <property type="entry name" value="GAP_DH"/>
    <property type="match status" value="1"/>
</dbReference>
<dbReference type="GO" id="GO:0050661">
    <property type="term" value="F:NADP binding"/>
    <property type="evidence" value="ECO:0007669"/>
    <property type="project" value="InterPro"/>
</dbReference>
<accession>H6Q5S0</accession>
<evidence type="ECO:0000256" key="7">
    <source>
        <dbReference type="PIRSR" id="PIRSR000149-1"/>
    </source>
</evidence>
<keyword evidence="4 12" id="KW-0560">Oxidoreductase</keyword>
<dbReference type="FunFam" id="3.30.360.10:FF:000001">
    <property type="entry name" value="Glyceraldehyde-3-phosphate dehydrogenase"/>
    <property type="match status" value="1"/>
</dbReference>
<dbReference type="CDD" id="cd18126">
    <property type="entry name" value="GAPDH_I_C"/>
    <property type="match status" value="1"/>
</dbReference>
<evidence type="ECO:0000256" key="3">
    <source>
        <dbReference type="ARBA" id="ARBA00011881"/>
    </source>
</evidence>
<feature type="binding site" evidence="8">
    <location>
        <position position="180"/>
    </location>
    <ligand>
        <name>D-glyceraldehyde 3-phosphate</name>
        <dbReference type="ChEBI" id="CHEBI:59776"/>
    </ligand>
</feature>
<dbReference type="Proteomes" id="UP000009061">
    <property type="component" value="Chromosome"/>
</dbReference>
<feature type="domain" description="Glyceraldehyde 3-phosphate dehydrogenase NAD(P) binding" evidence="13">
    <location>
        <begin position="3"/>
        <end position="150"/>
    </location>
</feature>
<dbReference type="OrthoDB" id="9803304at2"/>
<dbReference type="Gene3D" id="3.30.360.10">
    <property type="entry name" value="Dihydrodipicolinate Reductase, domain 2"/>
    <property type="match status" value="1"/>
</dbReference>
<gene>
    <name evidence="14" type="primary">gapA</name>
    <name evidence="14" type="synonym">gad</name>
    <name evidence="14" type="ORF">WIGMOR_0115</name>
</gene>
<dbReference type="SUPFAM" id="SSF55347">
    <property type="entry name" value="Glyceraldehyde-3-phosphate dehydrogenase-like, C-terminal domain"/>
    <property type="match status" value="1"/>
</dbReference>
<evidence type="ECO:0000256" key="1">
    <source>
        <dbReference type="ARBA" id="ARBA00003501"/>
    </source>
</evidence>
<dbReference type="STRING" id="1142511.WIGMOR_0115"/>
<proteinExistence type="inferred from homology"/>
<evidence type="ECO:0000256" key="12">
    <source>
        <dbReference type="RuleBase" id="RU361160"/>
    </source>
</evidence>
<dbReference type="GO" id="GO:0006006">
    <property type="term" value="P:glucose metabolic process"/>
    <property type="evidence" value="ECO:0007669"/>
    <property type="project" value="InterPro"/>
</dbReference>
<evidence type="ECO:0000256" key="2">
    <source>
        <dbReference type="ARBA" id="ARBA00007406"/>
    </source>
</evidence>
<dbReference type="EC" id="1.2.1.-" evidence="12"/>
<evidence type="ECO:0000259" key="13">
    <source>
        <dbReference type="SMART" id="SM00846"/>
    </source>
</evidence>
<evidence type="ECO:0000256" key="9">
    <source>
        <dbReference type="PIRSR" id="PIRSR000149-3"/>
    </source>
</evidence>
<evidence type="ECO:0000256" key="11">
    <source>
        <dbReference type="RuleBase" id="RU000397"/>
    </source>
</evidence>
<evidence type="ECO:0000313" key="14">
    <source>
        <dbReference type="EMBL" id="AFA40975.1"/>
    </source>
</evidence>
<reference evidence="14 15" key="1">
    <citation type="journal article" date="2012" name="MBio">
        <title>Insight into the transmission biology and species-specific functional capabilities of tsetse (Diptera: glossinidae) obligate symbiont wigglesworthia.</title>
        <authorList>
            <person name="Rio R.V."/>
            <person name="Symula R.E."/>
            <person name="Wang J."/>
            <person name="Lohs C."/>
            <person name="Wu Y.N."/>
            <person name="Snyder A.K."/>
            <person name="Bjornson R.D."/>
            <person name="Oshima K."/>
            <person name="Biehl B.S."/>
            <person name="Perna N.T."/>
            <person name="Hattori M."/>
            <person name="Aksoy S."/>
        </authorList>
    </citation>
    <scope>NUCLEOTIDE SEQUENCE [LARGE SCALE GENOMIC DNA]</scope>
    <source>
        <strain evidence="14">WGM</strain>
    </source>
</reference>
<evidence type="ECO:0000256" key="4">
    <source>
        <dbReference type="ARBA" id="ARBA00023002"/>
    </source>
</evidence>
<feature type="binding site" evidence="9">
    <location>
        <position position="120"/>
    </location>
    <ligand>
        <name>NAD(+)</name>
        <dbReference type="ChEBI" id="CHEBI:57540"/>
    </ligand>
</feature>
<feature type="binding site" evidence="8">
    <location>
        <begin position="209"/>
        <end position="210"/>
    </location>
    <ligand>
        <name>D-glyceraldehyde 3-phosphate</name>
        <dbReference type="ChEBI" id="CHEBI:59776"/>
    </ligand>
</feature>
<dbReference type="Pfam" id="PF02800">
    <property type="entry name" value="Gp_dh_C"/>
    <property type="match status" value="1"/>
</dbReference>
<dbReference type="EMBL" id="CP003315">
    <property type="protein sequence ID" value="AFA40975.1"/>
    <property type="molecule type" value="Genomic_DNA"/>
</dbReference>
<dbReference type="PANTHER" id="PTHR10836">
    <property type="entry name" value="GLYCERALDEHYDE 3-PHOSPHATE DEHYDROGENASE"/>
    <property type="match status" value="1"/>
</dbReference>
<evidence type="ECO:0000256" key="5">
    <source>
        <dbReference type="ARBA" id="ARBA00023027"/>
    </source>
</evidence>
<feature type="binding site" evidence="8">
    <location>
        <position position="232"/>
    </location>
    <ligand>
        <name>D-glyceraldehyde 3-phosphate</name>
        <dbReference type="ChEBI" id="CHEBI:59776"/>
    </ligand>
</feature>
<comment type="similarity">
    <text evidence="2 11">Belongs to the glyceraldehyde-3-phosphate dehydrogenase family.</text>
</comment>
<dbReference type="HOGENOM" id="CLU_030140_0_3_6"/>
<dbReference type="KEGG" id="wgl:WIGMOR_0115"/>
<dbReference type="GO" id="GO:0051287">
    <property type="term" value="F:NAD binding"/>
    <property type="evidence" value="ECO:0007669"/>
    <property type="project" value="InterPro"/>
</dbReference>
<organism evidence="14 15">
    <name type="scientific">Wigglesworthia glossinidia endosymbiont of Glossina morsitans morsitans</name>
    <name type="common">Yale colony</name>
    <dbReference type="NCBI Taxonomy" id="1142511"/>
    <lineage>
        <taxon>Bacteria</taxon>
        <taxon>Pseudomonadati</taxon>
        <taxon>Pseudomonadota</taxon>
        <taxon>Gammaproteobacteria</taxon>
        <taxon>Enterobacterales</taxon>
        <taxon>Erwiniaceae</taxon>
        <taxon>Wigglesworthia</taxon>
    </lineage>
</organism>
<dbReference type="SMART" id="SM00846">
    <property type="entry name" value="Gp_dh_N"/>
    <property type="match status" value="1"/>
</dbReference>
<dbReference type="InterPro" id="IPR036291">
    <property type="entry name" value="NAD(P)-bd_dom_sf"/>
</dbReference>
<evidence type="ECO:0000256" key="6">
    <source>
        <dbReference type="ARBA" id="ARBA00047698"/>
    </source>
</evidence>
<dbReference type="CDD" id="cd05214">
    <property type="entry name" value="GAPDH_I_N"/>
    <property type="match status" value="1"/>
</dbReference>
<keyword evidence="15" id="KW-1185">Reference proteome</keyword>
<dbReference type="PROSITE" id="PS00071">
    <property type="entry name" value="GAPDH"/>
    <property type="match status" value="1"/>
</dbReference>
<dbReference type="InterPro" id="IPR020829">
    <property type="entry name" value="GlycerAld_3-P_DH_cat"/>
</dbReference>
<sequence length="330" mass="36890">MSINIGLNGFGRIGRMIFRIAQKRKNVNIIAINDLCNINYISYMLKFDSTHGKFKKEIFVGSSYLKIDNKKIYCFSEKDPSKLPWKDLNIDVVIEATGFFLTKENAQKHIFSGAKKVIMTAPPHDNTPMFVMGVNHETYKGEKIISNASCTTNCLAPLAKILHSHYEIKQALMTTVHAVTATQNPVDGQFMQNWRIGRSCLNNIIPTRTGAAEAVGKVIPELKNKITGISFRIPTLNVSVVDLTVNFIHQTSYKDVCNMIKNASKSSLKGILGYIEEDVVSSDFNGECLTSIFDAKAGMALNKNFMKLISWYDNESGYSSKILDLAQYVC</sequence>
<feature type="binding site" evidence="9">
    <location>
        <begin position="12"/>
        <end position="13"/>
    </location>
    <ligand>
        <name>NAD(+)</name>
        <dbReference type="ChEBI" id="CHEBI:57540"/>
    </ligand>
</feature>
<evidence type="ECO:0000256" key="8">
    <source>
        <dbReference type="PIRSR" id="PIRSR000149-2"/>
    </source>
</evidence>
<dbReference type="Pfam" id="PF00044">
    <property type="entry name" value="Gp_dh_N"/>
    <property type="match status" value="1"/>
</dbReference>
<dbReference type="GO" id="GO:0072524">
    <property type="term" value="P:pyridine-containing compound metabolic process"/>
    <property type="evidence" value="ECO:0007669"/>
    <property type="project" value="UniProtKB-ARBA"/>
</dbReference>
<dbReference type="FunFam" id="3.40.50.720:FF:000001">
    <property type="entry name" value="Glyceraldehyde-3-phosphate dehydrogenase"/>
    <property type="match status" value="1"/>
</dbReference>
<keyword evidence="9" id="KW-0547">Nucleotide-binding</keyword>
<name>H6Q5S0_WIGGL</name>
<dbReference type="InterPro" id="IPR020830">
    <property type="entry name" value="GlycerAld_3-P_DH_AS"/>
</dbReference>
<dbReference type="SUPFAM" id="SSF51735">
    <property type="entry name" value="NAD(P)-binding Rossmann-fold domains"/>
    <property type="match status" value="1"/>
</dbReference>
<feature type="binding site" evidence="9">
    <location>
        <position position="314"/>
    </location>
    <ligand>
        <name>NAD(+)</name>
        <dbReference type="ChEBI" id="CHEBI:57540"/>
    </ligand>
</feature>
<feature type="active site" description="Nucleophile" evidence="7">
    <location>
        <position position="150"/>
    </location>
</feature>
<dbReference type="Gene3D" id="3.40.50.720">
    <property type="entry name" value="NAD(P)-binding Rossmann-like Domain"/>
    <property type="match status" value="1"/>
</dbReference>
<dbReference type="NCBIfam" id="TIGR01534">
    <property type="entry name" value="GAPDH-I"/>
    <property type="match status" value="1"/>
</dbReference>
<evidence type="ECO:0000256" key="10">
    <source>
        <dbReference type="PIRSR" id="PIRSR000149-4"/>
    </source>
</evidence>
<dbReference type="PANTHER" id="PTHR10836:SF76">
    <property type="entry name" value="GLYCERALDEHYDE-3-PHOSPHATE DEHYDROGENASE-RELATED"/>
    <property type="match status" value="1"/>
</dbReference>
<dbReference type="InterPro" id="IPR020831">
    <property type="entry name" value="GlycerAld/Erythrose_P_DH"/>
</dbReference>
<comment type="function">
    <text evidence="1">Catalyzes the oxidative phosphorylation of glyceraldehyde 3-phosphate (G3P) to 1,3-bisphosphoglycerate (BPG) using the cofactor NAD. The first reaction step involves the formation of a hemiacetal intermediate between G3P and a cysteine residue, and this hemiacetal intermediate is then oxidized to a thioester, with concomitant reduction of NAD to NADH. The reduced NADH is then exchanged with the second NAD, and the thioester is attacked by a nucleophilic inorganic phosphate to produce BPG.</text>
</comment>
<dbReference type="eggNOG" id="COG0057">
    <property type="taxonomic scope" value="Bacteria"/>
</dbReference>
<dbReference type="RefSeq" id="WP_014353914.1">
    <property type="nucleotide sequence ID" value="NC_016893.1"/>
</dbReference>
<dbReference type="InterPro" id="IPR006424">
    <property type="entry name" value="Glyceraldehyde-3-P_DH_1"/>
</dbReference>
<feature type="binding site" evidence="8">
    <location>
        <begin position="149"/>
        <end position="151"/>
    </location>
    <ligand>
        <name>D-glyceraldehyde 3-phosphate</name>
        <dbReference type="ChEBI" id="CHEBI:59776"/>
    </ligand>
</feature>
<comment type="subunit">
    <text evidence="3">Homotetramer.</text>
</comment>
<dbReference type="InterPro" id="IPR020828">
    <property type="entry name" value="GlycerAld_3-P_DH_NAD(P)-bd"/>
</dbReference>
<protein>
    <recommendedName>
        <fullName evidence="12">Glyceraldehyde-3-phosphate dehydrogenase</fullName>
        <ecNumber evidence="12">1.2.1.-</ecNumber>
    </recommendedName>
</protein>